<evidence type="ECO:0000256" key="4">
    <source>
        <dbReference type="ARBA" id="ARBA00022946"/>
    </source>
</evidence>
<dbReference type="Proteomes" id="UP000799436">
    <property type="component" value="Unassembled WGS sequence"/>
</dbReference>
<dbReference type="AlphaFoldDB" id="A0A6G1L694"/>
<gene>
    <name evidence="10" type="ORF">EJ03DRAFT_352297</name>
</gene>
<feature type="domain" description="Aminoglycoside phosphotransferase" evidence="9">
    <location>
        <begin position="686"/>
        <end position="935"/>
    </location>
</feature>
<evidence type="ECO:0000313" key="11">
    <source>
        <dbReference type="Proteomes" id="UP000799436"/>
    </source>
</evidence>
<feature type="region of interest" description="Disordered" evidence="8">
    <location>
        <begin position="246"/>
        <end position="295"/>
    </location>
</feature>
<protein>
    <recommendedName>
        <fullName evidence="3">Altered inheritance of mitochondria protein 9, mitochondrial</fullName>
    </recommendedName>
    <alternativeName>
        <fullName evidence="6">Found in mitochondrial proteome protein 29</fullName>
    </alternativeName>
</protein>
<evidence type="ECO:0000256" key="1">
    <source>
        <dbReference type="ARBA" id="ARBA00004173"/>
    </source>
</evidence>
<evidence type="ECO:0000256" key="2">
    <source>
        <dbReference type="ARBA" id="ARBA00005543"/>
    </source>
</evidence>
<comment type="similarity">
    <text evidence="2">Belongs to the AIM9 family.</text>
</comment>
<dbReference type="EMBL" id="ML995845">
    <property type="protein sequence ID" value="KAF2768397.1"/>
    <property type="molecule type" value="Genomic_DNA"/>
</dbReference>
<dbReference type="InterPro" id="IPR051035">
    <property type="entry name" value="Mito_inheritance_9"/>
</dbReference>
<keyword evidence="4" id="KW-0809">Transit peptide</keyword>
<accession>A0A6G1L694</accession>
<evidence type="ECO:0000313" key="10">
    <source>
        <dbReference type="EMBL" id="KAF2768397.1"/>
    </source>
</evidence>
<feature type="compositionally biased region" description="Polar residues" evidence="8">
    <location>
        <begin position="537"/>
        <end position="546"/>
    </location>
</feature>
<feature type="compositionally biased region" description="Polar residues" evidence="8">
    <location>
        <begin position="194"/>
        <end position="212"/>
    </location>
</feature>
<feature type="compositionally biased region" description="Low complexity" evidence="8">
    <location>
        <begin position="508"/>
        <end position="521"/>
    </location>
</feature>
<feature type="region of interest" description="Disordered" evidence="8">
    <location>
        <begin position="326"/>
        <end position="365"/>
    </location>
</feature>
<reference evidence="10" key="1">
    <citation type="journal article" date="2020" name="Stud. Mycol.">
        <title>101 Dothideomycetes genomes: a test case for predicting lifestyles and emergence of pathogens.</title>
        <authorList>
            <person name="Haridas S."/>
            <person name="Albert R."/>
            <person name="Binder M."/>
            <person name="Bloem J."/>
            <person name="Labutti K."/>
            <person name="Salamov A."/>
            <person name="Andreopoulos B."/>
            <person name="Baker S."/>
            <person name="Barry K."/>
            <person name="Bills G."/>
            <person name="Bluhm B."/>
            <person name="Cannon C."/>
            <person name="Castanera R."/>
            <person name="Culley D."/>
            <person name="Daum C."/>
            <person name="Ezra D."/>
            <person name="Gonzalez J."/>
            <person name="Henrissat B."/>
            <person name="Kuo A."/>
            <person name="Liang C."/>
            <person name="Lipzen A."/>
            <person name="Lutzoni F."/>
            <person name="Magnuson J."/>
            <person name="Mondo S."/>
            <person name="Nolan M."/>
            <person name="Ohm R."/>
            <person name="Pangilinan J."/>
            <person name="Park H.-J."/>
            <person name="Ramirez L."/>
            <person name="Alfaro M."/>
            <person name="Sun H."/>
            <person name="Tritt A."/>
            <person name="Yoshinaga Y."/>
            <person name="Zwiers L.-H."/>
            <person name="Turgeon B."/>
            <person name="Goodwin S."/>
            <person name="Spatafora J."/>
            <person name="Crous P."/>
            <person name="Grigoriev I."/>
        </authorList>
    </citation>
    <scope>NUCLEOTIDE SEQUENCE</scope>
    <source>
        <strain evidence="10">CBS 116005</strain>
    </source>
</reference>
<sequence>MDAGQGAKYKKEALHANDEARDWYNRWGAVCAERDDVQAKLEEAAKENARLKAQLEDVVKESKSFAEQFSNLEKLSTEKDMTIQKLKAEVDAEKSKLKRIESDVVSLHSELRDEQQAREQLGTQKDELEAQNMALLDDNKELAEAHSAASKQAIAGLETQAQLQQVLDTFRAAYDEQSEAVTMDMYLERFRDSQPQLRLPRNQSHSSINNNRDSLDLSNEHNISNPSARDRQVSLNDELNDELNGQQASGYESEASDLSDDHDPELFGTGKEDPSDIYSELGDDTMTPPKDRSRYTNQIFQGHAQNYSSKNASGRTMSTQTPLTAANGEVVQEDKWTPDPTGPNPNPPESIGSEEVGQLKNQKQQLETQLQGLGTTIEQLRNARDAEAARSQELLTKLTARSADWQREKNKAEERLKTVSNKDGDLKRLKEAKDNEVKAIKEFKDREYSRLMDSKNNEVRAVKESKDREYSRLMDSKNNEVRAVKESKDRDIKRLKETNEDLSRTLTQVQSQSAPQQQPQQKLGLSSINSISTAPMTNSSIVESGSPQPPPPQQQNLALSPISMAPSSISKRQQQQTLGFSSIKSVSTAPSAPQATLLQSNRRRDPNLAPVKWQLALWGVLLAILTYLFSQVLWEREMWRSRNEITEQQDARVLHFDFDALLDAAIKCSPGARRVTHCDKKEGGFDRVFMIHMDNASTVVARLPTRVSGPPRLTVCSEVATLQFVRENTTVPVPTGLSWKAGLDDGVGTEYMILEAMPGVPLKDVWHKMTASQHVACIRSIGGLCKQLCQLSFSAYGSLYFYTEAPAGAVRLDDKFCIGPLCAPQHWGCSIDSPKHARSPHARQGPWHKINDYFADLIGCAKGSGPATSSRRHLELLDELQQSLNVLLESQVTTAANGAILYHPDLNSRNIFVDPADHAKVTGIVDWQSAAIEPAFVFAASTPDFADELPDQEASAIVTEEVEAHNAKVRADVELCTQAWAVMQQICVKLRPAS</sequence>
<evidence type="ECO:0000256" key="3">
    <source>
        <dbReference type="ARBA" id="ARBA00016197"/>
    </source>
</evidence>
<feature type="region of interest" description="Disordered" evidence="8">
    <location>
        <begin position="474"/>
        <end position="524"/>
    </location>
</feature>
<feature type="coiled-coil region" evidence="7">
    <location>
        <begin position="34"/>
        <end position="145"/>
    </location>
</feature>
<organism evidence="10 11">
    <name type="scientific">Teratosphaeria nubilosa</name>
    <dbReference type="NCBI Taxonomy" id="161662"/>
    <lineage>
        <taxon>Eukaryota</taxon>
        <taxon>Fungi</taxon>
        <taxon>Dikarya</taxon>
        <taxon>Ascomycota</taxon>
        <taxon>Pezizomycotina</taxon>
        <taxon>Dothideomycetes</taxon>
        <taxon>Dothideomycetidae</taxon>
        <taxon>Mycosphaerellales</taxon>
        <taxon>Teratosphaeriaceae</taxon>
        <taxon>Teratosphaeria</taxon>
    </lineage>
</organism>
<keyword evidence="7" id="KW-0175">Coiled coil</keyword>
<dbReference type="InterPro" id="IPR002575">
    <property type="entry name" value="Aminoglycoside_PTrfase"/>
</dbReference>
<evidence type="ECO:0000256" key="7">
    <source>
        <dbReference type="SAM" id="Coils"/>
    </source>
</evidence>
<keyword evidence="11" id="KW-1185">Reference proteome</keyword>
<comment type="subcellular location">
    <subcellularLocation>
        <location evidence="1">Mitochondrion</location>
    </subcellularLocation>
</comment>
<dbReference type="PANTHER" id="PTHR36091">
    <property type="entry name" value="ALTERED INHERITANCE OF MITOCHONDRIA PROTEIN 9, MITOCHONDRIAL"/>
    <property type="match status" value="1"/>
</dbReference>
<proteinExistence type="inferred from homology"/>
<feature type="region of interest" description="Disordered" evidence="8">
    <location>
        <begin position="194"/>
        <end position="228"/>
    </location>
</feature>
<name>A0A6G1L694_9PEZI</name>
<feature type="region of interest" description="Disordered" evidence="8">
    <location>
        <begin position="537"/>
        <end position="558"/>
    </location>
</feature>
<feature type="compositionally biased region" description="Basic and acidic residues" evidence="8">
    <location>
        <begin position="474"/>
        <end position="503"/>
    </location>
</feature>
<dbReference type="OrthoDB" id="2831558at2759"/>
<keyword evidence="5" id="KW-0496">Mitochondrion</keyword>
<evidence type="ECO:0000259" key="9">
    <source>
        <dbReference type="Pfam" id="PF01636"/>
    </source>
</evidence>
<dbReference type="PANTHER" id="PTHR36091:SF1">
    <property type="entry name" value="ALTERED INHERITANCE OF MITOCHONDRIA PROTEIN 9, MITOCHONDRIAL"/>
    <property type="match status" value="1"/>
</dbReference>
<dbReference type="Gene3D" id="3.90.1200.10">
    <property type="match status" value="1"/>
</dbReference>
<dbReference type="InterPro" id="IPR011009">
    <property type="entry name" value="Kinase-like_dom_sf"/>
</dbReference>
<feature type="compositionally biased region" description="Basic and acidic residues" evidence="8">
    <location>
        <begin position="259"/>
        <end position="274"/>
    </location>
</feature>
<evidence type="ECO:0000256" key="8">
    <source>
        <dbReference type="SAM" id="MobiDB-lite"/>
    </source>
</evidence>
<dbReference type="SUPFAM" id="SSF56112">
    <property type="entry name" value="Protein kinase-like (PK-like)"/>
    <property type="match status" value="1"/>
</dbReference>
<dbReference type="Pfam" id="PF01636">
    <property type="entry name" value="APH"/>
    <property type="match status" value="1"/>
</dbReference>
<evidence type="ECO:0000256" key="6">
    <source>
        <dbReference type="ARBA" id="ARBA00031849"/>
    </source>
</evidence>
<dbReference type="GO" id="GO:0005739">
    <property type="term" value="C:mitochondrion"/>
    <property type="evidence" value="ECO:0007669"/>
    <property type="project" value="UniProtKB-SubCell"/>
</dbReference>
<evidence type="ECO:0000256" key="5">
    <source>
        <dbReference type="ARBA" id="ARBA00023128"/>
    </source>
</evidence>